<dbReference type="AlphaFoldDB" id="A0A9W8AU08"/>
<accession>A0A9W8AU08</accession>
<keyword evidence="5" id="KW-0479">Metal-binding</keyword>
<keyword evidence="3 6" id="KW-1015">Disulfide bond</keyword>
<evidence type="ECO:0000256" key="2">
    <source>
        <dbReference type="ARBA" id="ARBA00022801"/>
    </source>
</evidence>
<evidence type="ECO:0000313" key="9">
    <source>
        <dbReference type="Proteomes" id="UP001150925"/>
    </source>
</evidence>
<keyword evidence="4 7" id="KW-0325">Glycoprotein</keyword>
<comment type="PTM">
    <text evidence="7">Glycosylated.</text>
</comment>
<comment type="similarity">
    <text evidence="1">Belongs to the paraoxonase family.</text>
</comment>
<feature type="glycosylation site" description="N-linked (GlcNAc...) asparagine" evidence="7">
    <location>
        <position position="292"/>
    </location>
</feature>
<evidence type="ECO:0000256" key="5">
    <source>
        <dbReference type="PIRSR" id="PIRSR602640-2"/>
    </source>
</evidence>
<dbReference type="Pfam" id="PF01731">
    <property type="entry name" value="Arylesterase"/>
    <property type="match status" value="1"/>
</dbReference>
<feature type="binding site" evidence="5">
    <location>
        <position position="189"/>
    </location>
    <ligand>
        <name>Ca(2+)</name>
        <dbReference type="ChEBI" id="CHEBI:29108"/>
        <label>1</label>
        <note>catalytic</note>
    </ligand>
</feature>
<protein>
    <recommendedName>
        <fullName evidence="10">Calcium-dependent phosphotriesterase</fullName>
    </recommendedName>
</protein>
<comment type="cofactor">
    <cofactor evidence="5">
        <name>Ca(2+)</name>
        <dbReference type="ChEBI" id="CHEBI:29108"/>
    </cofactor>
    <text evidence="5">Binds 2 calcium ions per subunit.</text>
</comment>
<feature type="binding site" evidence="5">
    <location>
        <position position="291"/>
    </location>
    <ligand>
        <name>Ca(2+)</name>
        <dbReference type="ChEBI" id="CHEBI:29108"/>
        <label>1</label>
        <note>catalytic</note>
    </ligand>
</feature>
<keyword evidence="9" id="KW-1185">Reference proteome</keyword>
<keyword evidence="5" id="KW-0106">Calcium</keyword>
<dbReference type="PANTHER" id="PTHR11799">
    <property type="entry name" value="PARAOXONASE"/>
    <property type="match status" value="1"/>
</dbReference>
<dbReference type="InterPro" id="IPR011042">
    <property type="entry name" value="6-blade_b-propeller_TolB-like"/>
</dbReference>
<feature type="binding site" evidence="5">
    <location>
        <position position="292"/>
    </location>
    <ligand>
        <name>Ca(2+)</name>
        <dbReference type="ChEBI" id="CHEBI:29108"/>
        <label>1</label>
        <note>catalytic</note>
    </ligand>
</feature>
<evidence type="ECO:0008006" key="10">
    <source>
        <dbReference type="Google" id="ProtNLM"/>
    </source>
</evidence>
<dbReference type="OrthoDB" id="5307922at2759"/>
<evidence type="ECO:0000256" key="7">
    <source>
        <dbReference type="PIRSR" id="PIRSR602640-4"/>
    </source>
</evidence>
<gene>
    <name evidence="8" type="ORF">IWQ62_001264</name>
</gene>
<feature type="disulfide bond" description="In form B" evidence="6">
    <location>
        <begin position="45"/>
        <end position="390"/>
    </location>
</feature>
<feature type="binding site" evidence="5">
    <location>
        <position position="125"/>
    </location>
    <ligand>
        <name>Ca(2+)</name>
        <dbReference type="ChEBI" id="CHEBI:29108"/>
        <label>1</label>
        <note>catalytic</note>
    </ligand>
</feature>
<comment type="caution">
    <text evidence="8">The sequence shown here is derived from an EMBL/GenBank/DDBJ whole genome shotgun (WGS) entry which is preliminary data.</text>
</comment>
<proteinExistence type="inferred from homology"/>
<reference evidence="8" key="1">
    <citation type="submission" date="2022-07" db="EMBL/GenBank/DDBJ databases">
        <title>Phylogenomic reconstructions and comparative analyses of Kickxellomycotina fungi.</title>
        <authorList>
            <person name="Reynolds N.K."/>
            <person name="Stajich J.E."/>
            <person name="Barry K."/>
            <person name="Grigoriev I.V."/>
            <person name="Crous P."/>
            <person name="Smith M.E."/>
        </authorList>
    </citation>
    <scope>NUCLEOTIDE SEQUENCE</scope>
    <source>
        <strain evidence="8">RSA 1196</strain>
    </source>
</reference>
<dbReference type="InterPro" id="IPR002640">
    <property type="entry name" value="Arylesterase"/>
</dbReference>
<organism evidence="8 9">
    <name type="scientific">Dispira parvispora</name>
    <dbReference type="NCBI Taxonomy" id="1520584"/>
    <lineage>
        <taxon>Eukaryota</taxon>
        <taxon>Fungi</taxon>
        <taxon>Fungi incertae sedis</taxon>
        <taxon>Zoopagomycota</taxon>
        <taxon>Kickxellomycotina</taxon>
        <taxon>Dimargaritomycetes</taxon>
        <taxon>Dimargaritales</taxon>
        <taxon>Dimargaritaceae</taxon>
        <taxon>Dispira</taxon>
    </lineage>
</organism>
<feature type="binding site" evidence="5">
    <location>
        <position position="246"/>
    </location>
    <ligand>
        <name>Ca(2+)</name>
        <dbReference type="ChEBI" id="CHEBI:29108"/>
        <label>1</label>
        <note>catalytic</note>
    </ligand>
</feature>
<evidence type="ECO:0000256" key="3">
    <source>
        <dbReference type="ARBA" id="ARBA00023157"/>
    </source>
</evidence>
<dbReference type="InterPro" id="IPR051288">
    <property type="entry name" value="Serum_paraoxonase/arylesterase"/>
</dbReference>
<evidence type="ECO:0000256" key="4">
    <source>
        <dbReference type="ARBA" id="ARBA00023180"/>
    </source>
</evidence>
<sequence length="394" mass="42964">MLSTLSLFATFTVVLVAIALYPLGSSLYRVGHLFHDVSDYGMENCQLVQATGLNSCEDMAIHYPSSLAFLSCRNMLQRSQQAAVGQDANTPVVETSTIYLYNLKTDTSHPLTLVGFDSELNTLGISVVDSSEKPGKLVVMLVNRSTKPGRVEIFEYQLPDPTQASTDQTLSNTLEHRETVHHSLLTHPNGLYAVSDQAFYVSNDCHYHSGLMQKLEMFTQRPWSNVVFRNEDGIIRQAARGLVFANGIVFNHDHSLAFIASSTTGTVGVYRVTPAGTLHLSETISLDFMPDNLTLDPVHGHIYVTGVVKFLEATKFLKAPSLDTTTKAGFKVARIVNNTASNRFLGVNFAYETVLVDSGKVLPLGSVAAVDPRSNKLYASSVVSPGVLVCQLPS</sequence>
<dbReference type="SUPFAM" id="SSF63829">
    <property type="entry name" value="Calcium-dependent phosphotriesterase"/>
    <property type="match status" value="1"/>
</dbReference>
<evidence type="ECO:0000313" key="8">
    <source>
        <dbReference type="EMBL" id="KAJ1968411.1"/>
    </source>
</evidence>
<dbReference type="PANTHER" id="PTHR11799:SF12">
    <property type="entry name" value="PARAOXONASE-RELATED"/>
    <property type="match status" value="1"/>
</dbReference>
<evidence type="ECO:0000256" key="1">
    <source>
        <dbReference type="ARBA" id="ARBA00008595"/>
    </source>
</evidence>
<dbReference type="EMBL" id="JANBPY010000187">
    <property type="protein sequence ID" value="KAJ1968411.1"/>
    <property type="molecule type" value="Genomic_DNA"/>
</dbReference>
<name>A0A9W8AU08_9FUNG</name>
<feature type="binding site" evidence="5">
    <location>
        <position position="58"/>
    </location>
    <ligand>
        <name>Ca(2+)</name>
        <dbReference type="ChEBI" id="CHEBI:29108"/>
        <label>1</label>
        <note>catalytic</note>
    </ligand>
</feature>
<dbReference type="GO" id="GO:0046872">
    <property type="term" value="F:metal ion binding"/>
    <property type="evidence" value="ECO:0007669"/>
    <property type="project" value="UniProtKB-KW"/>
</dbReference>
<dbReference type="Gene3D" id="2.120.10.30">
    <property type="entry name" value="TolB, C-terminal domain"/>
    <property type="match status" value="1"/>
</dbReference>
<keyword evidence="2" id="KW-0378">Hydrolase</keyword>
<evidence type="ECO:0000256" key="6">
    <source>
        <dbReference type="PIRSR" id="PIRSR602640-3"/>
    </source>
</evidence>
<dbReference type="Proteomes" id="UP001150925">
    <property type="component" value="Unassembled WGS sequence"/>
</dbReference>
<dbReference type="GO" id="GO:0004064">
    <property type="term" value="F:arylesterase activity"/>
    <property type="evidence" value="ECO:0007669"/>
    <property type="project" value="InterPro"/>
</dbReference>